<proteinExistence type="inferred from homology"/>
<dbReference type="InterPro" id="IPR017937">
    <property type="entry name" value="Thioredoxin_CS"/>
</dbReference>
<dbReference type="PROSITE" id="PS50990">
    <property type="entry name" value="PEPTIDASE_C39"/>
    <property type="match status" value="1"/>
</dbReference>
<dbReference type="Gene3D" id="3.40.30.10">
    <property type="entry name" value="Glutaredoxin"/>
    <property type="match status" value="1"/>
</dbReference>
<evidence type="ECO:0000256" key="3">
    <source>
        <dbReference type="ARBA" id="ARBA00022692"/>
    </source>
</evidence>
<dbReference type="InterPro" id="IPR012336">
    <property type="entry name" value="Thioredoxin-like_fold"/>
</dbReference>
<dbReference type="Proteomes" id="UP001597469">
    <property type="component" value="Unassembled WGS sequence"/>
</dbReference>
<dbReference type="InterPro" id="IPR012932">
    <property type="entry name" value="VKOR"/>
</dbReference>
<evidence type="ECO:0000256" key="7">
    <source>
        <dbReference type="ARBA" id="ARBA00023136"/>
    </source>
</evidence>
<evidence type="ECO:0000256" key="2">
    <source>
        <dbReference type="ARBA" id="ARBA00006214"/>
    </source>
</evidence>
<keyword evidence="8" id="KW-1015">Disulfide bond</keyword>
<accession>A0ABW5M7I1</accession>
<keyword evidence="9" id="KW-0676">Redox-active center</keyword>
<keyword evidence="3 10" id="KW-0812">Transmembrane</keyword>
<evidence type="ECO:0000313" key="12">
    <source>
        <dbReference type="EMBL" id="MFD2572958.1"/>
    </source>
</evidence>
<dbReference type="SUPFAM" id="SSF52833">
    <property type="entry name" value="Thioredoxin-like"/>
    <property type="match status" value="1"/>
</dbReference>
<protein>
    <submittedName>
        <fullName evidence="12">Vitamin K epoxide reductase family protein</fullName>
    </submittedName>
</protein>
<dbReference type="EMBL" id="JBHULN010000014">
    <property type="protein sequence ID" value="MFD2572958.1"/>
    <property type="molecule type" value="Genomic_DNA"/>
</dbReference>
<evidence type="ECO:0000256" key="9">
    <source>
        <dbReference type="ARBA" id="ARBA00023284"/>
    </source>
</evidence>
<dbReference type="CDD" id="cd12921">
    <property type="entry name" value="VKOR_4"/>
    <property type="match status" value="1"/>
</dbReference>
<feature type="domain" description="Peptidase C39" evidence="11">
    <location>
        <begin position="6"/>
        <end position="127"/>
    </location>
</feature>
<evidence type="ECO:0000256" key="10">
    <source>
        <dbReference type="SAM" id="Phobius"/>
    </source>
</evidence>
<evidence type="ECO:0000256" key="8">
    <source>
        <dbReference type="ARBA" id="ARBA00023157"/>
    </source>
</evidence>
<dbReference type="Gene3D" id="1.20.1440.130">
    <property type="entry name" value="VKOR domain"/>
    <property type="match status" value="1"/>
</dbReference>
<reference evidence="13" key="1">
    <citation type="journal article" date="2019" name="Int. J. Syst. Evol. Microbiol.">
        <title>The Global Catalogue of Microorganisms (GCM) 10K type strain sequencing project: providing services to taxonomists for standard genome sequencing and annotation.</title>
        <authorList>
            <consortium name="The Broad Institute Genomics Platform"/>
            <consortium name="The Broad Institute Genome Sequencing Center for Infectious Disease"/>
            <person name="Wu L."/>
            <person name="Ma J."/>
        </authorList>
    </citation>
    <scope>NUCLEOTIDE SEQUENCE [LARGE SCALE GENOMIC DNA]</scope>
    <source>
        <strain evidence="13">KCTC 42805</strain>
    </source>
</reference>
<evidence type="ECO:0000313" key="13">
    <source>
        <dbReference type="Proteomes" id="UP001597469"/>
    </source>
</evidence>
<dbReference type="PROSITE" id="PS00194">
    <property type="entry name" value="THIOREDOXIN_1"/>
    <property type="match status" value="1"/>
</dbReference>
<dbReference type="PANTHER" id="PTHR35272:SF3">
    <property type="entry name" value="THIOL:DISULFIDE INTERCHANGE PROTEIN DSBC"/>
    <property type="match status" value="1"/>
</dbReference>
<evidence type="ECO:0000256" key="1">
    <source>
        <dbReference type="ARBA" id="ARBA00004141"/>
    </source>
</evidence>
<feature type="transmembrane region" description="Helical" evidence="10">
    <location>
        <begin position="154"/>
        <end position="173"/>
    </location>
</feature>
<evidence type="ECO:0000256" key="5">
    <source>
        <dbReference type="ARBA" id="ARBA00022989"/>
    </source>
</evidence>
<comment type="caution">
    <text evidence="12">The sequence shown here is derived from an EMBL/GenBank/DDBJ whole genome shotgun (WGS) entry which is preliminary data.</text>
</comment>
<dbReference type="Pfam" id="PF03412">
    <property type="entry name" value="Peptidase_C39"/>
    <property type="match status" value="1"/>
</dbReference>
<feature type="transmembrane region" description="Helical" evidence="10">
    <location>
        <begin position="323"/>
        <end position="343"/>
    </location>
</feature>
<evidence type="ECO:0000256" key="4">
    <source>
        <dbReference type="ARBA" id="ARBA00022719"/>
    </source>
</evidence>
<name>A0ABW5M7I1_9BACT</name>
<dbReference type="Gene3D" id="3.90.70.10">
    <property type="entry name" value="Cysteine proteinases"/>
    <property type="match status" value="1"/>
</dbReference>
<feature type="transmembrane region" description="Helical" evidence="10">
    <location>
        <begin position="233"/>
        <end position="255"/>
    </location>
</feature>
<dbReference type="RefSeq" id="WP_381525552.1">
    <property type="nucleotide sequence ID" value="NZ_JBHULN010000014.1"/>
</dbReference>
<dbReference type="InterPro" id="IPR051470">
    <property type="entry name" value="Thiol:disulfide_interchange"/>
</dbReference>
<comment type="subcellular location">
    <subcellularLocation>
        <location evidence="1">Membrane</location>
        <topology evidence="1">Multi-pass membrane protein</topology>
    </subcellularLocation>
</comment>
<keyword evidence="4" id="KW-0874">Quinone</keyword>
<keyword evidence="7 10" id="KW-0472">Membrane</keyword>
<feature type="transmembrane region" description="Helical" evidence="10">
    <location>
        <begin position="179"/>
        <end position="197"/>
    </location>
</feature>
<keyword evidence="5 10" id="KW-1133">Transmembrane helix</keyword>
<organism evidence="12 13">
    <name type="scientific">Spirosoma soli</name>
    <dbReference type="NCBI Taxonomy" id="1770529"/>
    <lineage>
        <taxon>Bacteria</taxon>
        <taxon>Pseudomonadati</taxon>
        <taxon>Bacteroidota</taxon>
        <taxon>Cytophagia</taxon>
        <taxon>Cytophagales</taxon>
        <taxon>Cytophagaceae</taxon>
        <taxon>Spirosoma</taxon>
    </lineage>
</organism>
<dbReference type="InterPro" id="IPR005074">
    <property type="entry name" value="Peptidase_C39"/>
</dbReference>
<dbReference type="InterPro" id="IPR036249">
    <property type="entry name" value="Thioredoxin-like_sf"/>
</dbReference>
<keyword evidence="13" id="KW-1185">Reference proteome</keyword>
<dbReference type="Pfam" id="PF07884">
    <property type="entry name" value="VKOR"/>
    <property type="match status" value="1"/>
</dbReference>
<sequence length="545" mass="61317">MNLIVNASEDNATATLYALVRGLKAKVTRATVREELAMHPDFPSLFSLSEVLTGWKIENMALRLNTIEQLRELPLPFVAHQKKEGGWYVLVADITGQRIRYIDSERGHITEPLADFEKAWTGVVLLAETNEHSGEPNYALNRPDEIRRNLRSPLLLTGSLLITFLIIISVAKNLTAPDWVFLLTKSAGLLFSSLLVAKQLGSKSALADRFCQLNTKTNCDSVLNSPGAKLWGWLSWADVGLLYFAGGLLTILLMGSQPNGGPSTVRPLLYGLALLALPYTIFSVYYQARIVRQWCTLCLMVQGVLLAESAVAIRQFTLLTDVWQPYATVLFAFLLPTLVWILIKPLLINVYRSQREHNELLSFKRNPNLFQTLLFQQTKMPSLSSDLHPIVIGDSKAEHTITMVTNPYCPPCAKMHRELEKLIERNTNIKVEIVFMACDGPSGKMTTVANHMLALSDKRQAMKDWYASGQRDYIKWSKHYPVANDSLHHTQNTQLHCNWCKLANIVATPTLFIDGYQKPDHYSLQQISQLISYLPIAKSIRAVIL</sequence>
<feature type="transmembrane region" description="Helical" evidence="10">
    <location>
        <begin position="267"/>
        <end position="285"/>
    </location>
</feature>
<evidence type="ECO:0000256" key="6">
    <source>
        <dbReference type="ARBA" id="ARBA00023002"/>
    </source>
</evidence>
<dbReference type="InterPro" id="IPR038354">
    <property type="entry name" value="VKOR_sf"/>
</dbReference>
<keyword evidence="6" id="KW-0560">Oxidoreductase</keyword>
<evidence type="ECO:0000259" key="11">
    <source>
        <dbReference type="PROSITE" id="PS50990"/>
    </source>
</evidence>
<feature type="transmembrane region" description="Helical" evidence="10">
    <location>
        <begin position="297"/>
        <end position="317"/>
    </location>
</feature>
<gene>
    <name evidence="12" type="ORF">ACFSUS_20110</name>
</gene>
<dbReference type="Pfam" id="PF13462">
    <property type="entry name" value="Thioredoxin_4"/>
    <property type="match status" value="1"/>
</dbReference>
<comment type="similarity">
    <text evidence="2">Belongs to the VKOR family.</text>
</comment>
<dbReference type="PANTHER" id="PTHR35272">
    <property type="entry name" value="THIOL:DISULFIDE INTERCHANGE PROTEIN DSBC-RELATED"/>
    <property type="match status" value="1"/>
</dbReference>